<dbReference type="InterPro" id="IPR019410">
    <property type="entry name" value="Methyltransf_16"/>
</dbReference>
<accession>A0A9P6EFF4</accession>
<dbReference type="PANTHER" id="PTHR14614:SF147">
    <property type="entry name" value="S-ADENOSYLMETHIONINE-DEPENDENT METHYLTRANSFERASE OF THE SEVEN BETA-STRAND FAMILY"/>
    <property type="match status" value="1"/>
</dbReference>
<dbReference type="EMBL" id="MU157855">
    <property type="protein sequence ID" value="KAF9528111.1"/>
    <property type="molecule type" value="Genomic_DNA"/>
</dbReference>
<dbReference type="GO" id="GO:0008757">
    <property type="term" value="F:S-adenosylmethionine-dependent methyltransferase activity"/>
    <property type="evidence" value="ECO:0007669"/>
    <property type="project" value="UniProtKB-ARBA"/>
</dbReference>
<dbReference type="AlphaFoldDB" id="A0A9P6EFF4"/>
<evidence type="ECO:0000256" key="1">
    <source>
        <dbReference type="SAM" id="MobiDB-lite"/>
    </source>
</evidence>
<evidence type="ECO:0008006" key="4">
    <source>
        <dbReference type="Google" id="ProtNLM"/>
    </source>
</evidence>
<gene>
    <name evidence="2" type="ORF">CPB83DRAFT_883708</name>
</gene>
<feature type="compositionally biased region" description="Acidic residues" evidence="1">
    <location>
        <begin position="114"/>
        <end position="126"/>
    </location>
</feature>
<dbReference type="Proteomes" id="UP000807306">
    <property type="component" value="Unassembled WGS sequence"/>
</dbReference>
<proteinExistence type="predicted"/>
<sequence>MISINTRNRQCFSTLKPEEFNDRKAWVSSPVPPTAVLPPLWRLNTTSTSQVRDALSNLRRLYFTLPTSTRQSCTSNQGLAAVIGDTAISLPVRPPGLDHAIHDTSVPDSGYASAEEEEDEGEPEDPDYAWDLEVLCADPLERAFSIKWLTGFMSRLDMWVSAAGTEEEDVRMNVFEDAIALLSLFNGNEEDEDIALTRTFLFPLGQPSEQDHPAEPNSEIPVELNDAPLSKIDHTSVGLQSWGSCILFAEKLCAQPSTFGLCSSPSQVYSLSQVSIRPLRILELGAGTGMLSIAADKVLQHFGVTAEIVATDYHPDVLANLEKNVDTNLPQSSHKRSITVTHLDWEHPPSTCDDPHNRFADPFDTIFAADIVYHPSHALWIKQVVERFLRRDEGVFWLFIPIRTTGRHEGVFRTVEALFPSACQTGTGTSGSSLSILGQEAFEKREGTGRADEAGYLLFKIGWLA</sequence>
<feature type="region of interest" description="Disordered" evidence="1">
    <location>
        <begin position="100"/>
        <end position="126"/>
    </location>
</feature>
<evidence type="ECO:0000313" key="2">
    <source>
        <dbReference type="EMBL" id="KAF9528111.1"/>
    </source>
</evidence>
<dbReference type="SUPFAM" id="SSF53335">
    <property type="entry name" value="S-adenosyl-L-methionine-dependent methyltransferases"/>
    <property type="match status" value="1"/>
</dbReference>
<keyword evidence="3" id="KW-1185">Reference proteome</keyword>
<dbReference type="CDD" id="cd02440">
    <property type="entry name" value="AdoMet_MTases"/>
    <property type="match status" value="1"/>
</dbReference>
<evidence type="ECO:0000313" key="3">
    <source>
        <dbReference type="Proteomes" id="UP000807306"/>
    </source>
</evidence>
<organism evidence="2 3">
    <name type="scientific">Crepidotus variabilis</name>
    <dbReference type="NCBI Taxonomy" id="179855"/>
    <lineage>
        <taxon>Eukaryota</taxon>
        <taxon>Fungi</taxon>
        <taxon>Dikarya</taxon>
        <taxon>Basidiomycota</taxon>
        <taxon>Agaricomycotina</taxon>
        <taxon>Agaricomycetes</taxon>
        <taxon>Agaricomycetidae</taxon>
        <taxon>Agaricales</taxon>
        <taxon>Agaricineae</taxon>
        <taxon>Crepidotaceae</taxon>
        <taxon>Crepidotus</taxon>
    </lineage>
</organism>
<dbReference type="PANTHER" id="PTHR14614">
    <property type="entry name" value="HEPATOCELLULAR CARCINOMA-ASSOCIATED ANTIGEN"/>
    <property type="match status" value="1"/>
</dbReference>
<name>A0A9P6EFF4_9AGAR</name>
<reference evidence="2" key="1">
    <citation type="submission" date="2020-11" db="EMBL/GenBank/DDBJ databases">
        <authorList>
            <consortium name="DOE Joint Genome Institute"/>
            <person name="Ahrendt S."/>
            <person name="Riley R."/>
            <person name="Andreopoulos W."/>
            <person name="Labutti K."/>
            <person name="Pangilinan J."/>
            <person name="Ruiz-Duenas F.J."/>
            <person name="Barrasa J.M."/>
            <person name="Sanchez-Garcia M."/>
            <person name="Camarero S."/>
            <person name="Miyauchi S."/>
            <person name="Serrano A."/>
            <person name="Linde D."/>
            <person name="Babiker R."/>
            <person name="Drula E."/>
            <person name="Ayuso-Fernandez I."/>
            <person name="Pacheco R."/>
            <person name="Padilla G."/>
            <person name="Ferreira P."/>
            <person name="Barriuso J."/>
            <person name="Kellner H."/>
            <person name="Castanera R."/>
            <person name="Alfaro M."/>
            <person name="Ramirez L."/>
            <person name="Pisabarro A.G."/>
            <person name="Kuo A."/>
            <person name="Tritt A."/>
            <person name="Lipzen A."/>
            <person name="He G."/>
            <person name="Yan M."/>
            <person name="Ng V."/>
            <person name="Cullen D."/>
            <person name="Martin F."/>
            <person name="Rosso M.-N."/>
            <person name="Henrissat B."/>
            <person name="Hibbett D."/>
            <person name="Martinez A.T."/>
            <person name="Grigoriev I.V."/>
        </authorList>
    </citation>
    <scope>NUCLEOTIDE SEQUENCE</scope>
    <source>
        <strain evidence="2">CBS 506.95</strain>
    </source>
</reference>
<dbReference type="OrthoDB" id="433955at2759"/>
<dbReference type="InterPro" id="IPR029063">
    <property type="entry name" value="SAM-dependent_MTases_sf"/>
</dbReference>
<dbReference type="Pfam" id="PF10294">
    <property type="entry name" value="Methyltransf_16"/>
    <property type="match status" value="1"/>
</dbReference>
<dbReference type="Gene3D" id="3.40.50.150">
    <property type="entry name" value="Vaccinia Virus protein VP39"/>
    <property type="match status" value="1"/>
</dbReference>
<protein>
    <recommendedName>
        <fullName evidence="4">S-adenosylmethionine-dependent methyltransferase</fullName>
    </recommendedName>
</protein>
<comment type="caution">
    <text evidence="2">The sequence shown here is derived from an EMBL/GenBank/DDBJ whole genome shotgun (WGS) entry which is preliminary data.</text>
</comment>